<dbReference type="InterPro" id="IPR011029">
    <property type="entry name" value="DEATH-like_dom_sf"/>
</dbReference>
<feature type="coiled-coil region" evidence="4">
    <location>
        <begin position="409"/>
        <end position="436"/>
    </location>
</feature>
<dbReference type="PROSITE" id="PS51720">
    <property type="entry name" value="G_AIG1"/>
    <property type="match status" value="1"/>
</dbReference>
<dbReference type="PANTHER" id="PTHR10903:SF184">
    <property type="entry name" value="GTP-BINDING PROTEIN A"/>
    <property type="match status" value="1"/>
</dbReference>
<name>A0AAN8P3J4_PATCE</name>
<proteinExistence type="inferred from homology"/>
<dbReference type="CDD" id="cd01671">
    <property type="entry name" value="CARD"/>
    <property type="match status" value="1"/>
</dbReference>
<dbReference type="EMBL" id="JAZGQO010000015">
    <property type="protein sequence ID" value="KAK6169692.1"/>
    <property type="molecule type" value="Genomic_DNA"/>
</dbReference>
<dbReference type="InterPro" id="IPR006703">
    <property type="entry name" value="G_AIG1"/>
</dbReference>
<keyword evidence="4" id="KW-0175">Coiled coil</keyword>
<evidence type="ECO:0000256" key="5">
    <source>
        <dbReference type="SAM" id="MobiDB-lite"/>
    </source>
</evidence>
<dbReference type="SUPFAM" id="SSF52540">
    <property type="entry name" value="P-loop containing nucleoside triphosphate hydrolases"/>
    <property type="match status" value="1"/>
</dbReference>
<dbReference type="Gene3D" id="1.10.533.10">
    <property type="entry name" value="Death Domain, Fas"/>
    <property type="match status" value="1"/>
</dbReference>
<reference evidence="8 9" key="1">
    <citation type="submission" date="2024-01" db="EMBL/GenBank/DDBJ databases">
        <title>The genome of the rayed Mediterranean limpet Patella caerulea (Linnaeus, 1758).</title>
        <authorList>
            <person name="Anh-Thu Weber A."/>
            <person name="Halstead-Nussloch G."/>
        </authorList>
    </citation>
    <scope>NUCLEOTIDE SEQUENCE [LARGE SCALE GENOMIC DNA]</scope>
    <source>
        <strain evidence="8">AATW-2023a</strain>
        <tissue evidence="8">Whole specimen</tissue>
    </source>
</reference>
<dbReference type="GO" id="GO:0005525">
    <property type="term" value="F:GTP binding"/>
    <property type="evidence" value="ECO:0007669"/>
    <property type="project" value="UniProtKB-KW"/>
</dbReference>
<dbReference type="Pfam" id="PF00619">
    <property type="entry name" value="CARD"/>
    <property type="match status" value="1"/>
</dbReference>
<organism evidence="8 9">
    <name type="scientific">Patella caerulea</name>
    <name type="common">Rayed Mediterranean limpet</name>
    <dbReference type="NCBI Taxonomy" id="87958"/>
    <lineage>
        <taxon>Eukaryota</taxon>
        <taxon>Metazoa</taxon>
        <taxon>Spiralia</taxon>
        <taxon>Lophotrochozoa</taxon>
        <taxon>Mollusca</taxon>
        <taxon>Gastropoda</taxon>
        <taxon>Patellogastropoda</taxon>
        <taxon>Patelloidea</taxon>
        <taxon>Patellidae</taxon>
        <taxon>Patella</taxon>
    </lineage>
</organism>
<evidence type="ECO:0008006" key="10">
    <source>
        <dbReference type="Google" id="ProtNLM"/>
    </source>
</evidence>
<dbReference type="PANTHER" id="PTHR10903">
    <property type="entry name" value="GTPASE, IMAP FAMILY MEMBER-RELATED"/>
    <property type="match status" value="1"/>
</dbReference>
<evidence type="ECO:0000259" key="6">
    <source>
        <dbReference type="PROSITE" id="PS50209"/>
    </source>
</evidence>
<dbReference type="GO" id="GO:0042981">
    <property type="term" value="P:regulation of apoptotic process"/>
    <property type="evidence" value="ECO:0007669"/>
    <property type="project" value="InterPro"/>
</dbReference>
<evidence type="ECO:0000256" key="3">
    <source>
        <dbReference type="ARBA" id="ARBA00023134"/>
    </source>
</evidence>
<dbReference type="SUPFAM" id="SSF47986">
    <property type="entry name" value="DEATH domain"/>
    <property type="match status" value="1"/>
</dbReference>
<keyword evidence="3" id="KW-0342">GTP-binding</keyword>
<dbReference type="FunFam" id="3.40.50.300:FF:000366">
    <property type="entry name" value="GTPase, IMAP family member 2"/>
    <property type="match status" value="1"/>
</dbReference>
<dbReference type="InterPro" id="IPR027417">
    <property type="entry name" value="P-loop_NTPase"/>
</dbReference>
<dbReference type="InterPro" id="IPR045058">
    <property type="entry name" value="GIMA/IAN/Toc"/>
</dbReference>
<evidence type="ECO:0000259" key="7">
    <source>
        <dbReference type="PROSITE" id="PS51720"/>
    </source>
</evidence>
<keyword evidence="9" id="KW-1185">Reference proteome</keyword>
<dbReference type="Gene3D" id="3.40.50.300">
    <property type="entry name" value="P-loop containing nucleotide triphosphate hydrolases"/>
    <property type="match status" value="1"/>
</dbReference>
<evidence type="ECO:0000313" key="9">
    <source>
        <dbReference type="Proteomes" id="UP001347796"/>
    </source>
</evidence>
<evidence type="ECO:0000313" key="8">
    <source>
        <dbReference type="EMBL" id="KAK6169692.1"/>
    </source>
</evidence>
<sequence>MAGVSSVPEIRLTLIGKVGAGKSCLGNSLLKKNEFVSRQDSRSVTTESLLGKRRLMLNGIETELKVVDTPGLFSMGKKNSNTVKEIVQCIELLSPGPHAFIFVIKIGRLTHEEQKVLNYFKDTFGELVDRFGVVVFTGSDLLNGISFKDWIQGTTNKFKSFLKRCKNRYTNINNLDNLDRKSRDLDNILNLVQNTIKANHGEFYQNEMFEEAKILFEVKLKDERKKLCEEREKEREEHEKEREEREKEREEHEKEREEWKRKEQEFLALKYSVEYQESSSHAKRRKVIPRREGGKMLPEDEYKIISNYTYLIENLSPLEPLLDSLTEKYVLDDDDLEKIRRAESRSTKTMIRQFLNILLTCGINAYSKFIHCLKKSGYGPVAEQLASDIDMNGIVEREEKQSQEDDKYLQLQEKQIKQEQQEKENALHKSTKENQRIKTTLNSLRIALKTKTSIFVRFKSEMRTKTKLLDKLKEERDTRNEDLQMTKVRNSALRDELERLNEHLERIYEQNVIIDGIKEEIDDDNRQEDHVKTTDAAVDMTVDQTARTSDPVGLAIKQEPVDIDETLSPNIRQGRPIIYTDYQQGIPLY</sequence>
<dbReference type="InterPro" id="IPR001315">
    <property type="entry name" value="CARD"/>
</dbReference>
<dbReference type="PROSITE" id="PS50209">
    <property type="entry name" value="CARD"/>
    <property type="match status" value="1"/>
</dbReference>
<protein>
    <recommendedName>
        <fullName evidence="10">AIG1-type G domain-containing protein</fullName>
    </recommendedName>
</protein>
<evidence type="ECO:0000256" key="4">
    <source>
        <dbReference type="SAM" id="Coils"/>
    </source>
</evidence>
<evidence type="ECO:0000256" key="1">
    <source>
        <dbReference type="ARBA" id="ARBA00008535"/>
    </source>
</evidence>
<feature type="domain" description="AIG1-type G" evidence="7">
    <location>
        <begin position="7"/>
        <end position="213"/>
    </location>
</feature>
<accession>A0AAN8P3J4</accession>
<gene>
    <name evidence="8" type="ORF">SNE40_020687</name>
</gene>
<evidence type="ECO:0000256" key="2">
    <source>
        <dbReference type="ARBA" id="ARBA00022741"/>
    </source>
</evidence>
<dbReference type="Proteomes" id="UP001347796">
    <property type="component" value="Unassembled WGS sequence"/>
</dbReference>
<feature type="region of interest" description="Disordered" evidence="5">
    <location>
        <begin position="230"/>
        <end position="256"/>
    </location>
</feature>
<comment type="caution">
    <text evidence="8">The sequence shown here is derived from an EMBL/GenBank/DDBJ whole genome shotgun (WGS) entry which is preliminary data.</text>
</comment>
<keyword evidence="2" id="KW-0547">Nucleotide-binding</keyword>
<comment type="similarity">
    <text evidence="1">Belongs to the TRAFAC class TrmE-Era-EngA-EngB-Septin-like GTPase superfamily. AIG1/Toc34/Toc159-like paraseptin GTPase family. IAN subfamily.</text>
</comment>
<feature type="domain" description="CARD" evidence="6">
    <location>
        <begin position="296"/>
        <end position="388"/>
    </location>
</feature>
<dbReference type="Pfam" id="PF04548">
    <property type="entry name" value="AIG1"/>
    <property type="match status" value="1"/>
</dbReference>
<dbReference type="AlphaFoldDB" id="A0AAN8P3J4"/>
<feature type="coiled-coil region" evidence="4">
    <location>
        <begin position="483"/>
        <end position="510"/>
    </location>
</feature>